<proteinExistence type="inferred from homology"/>
<name>A0A0C2WUU9_AMAMK</name>
<accession>A0A0C2WUU9</accession>
<dbReference type="InterPro" id="IPR036396">
    <property type="entry name" value="Cyt_P450_sf"/>
</dbReference>
<dbReference type="AlphaFoldDB" id="A0A0C2WUU9"/>
<keyword evidence="9" id="KW-1185">Reference proteome</keyword>
<evidence type="ECO:0000256" key="1">
    <source>
        <dbReference type="ARBA" id="ARBA00001971"/>
    </source>
</evidence>
<evidence type="ECO:0000256" key="7">
    <source>
        <dbReference type="RuleBase" id="RU000461"/>
    </source>
</evidence>
<comment type="cofactor">
    <cofactor evidence="1 6">
        <name>heme</name>
        <dbReference type="ChEBI" id="CHEBI:30413"/>
    </cofactor>
</comment>
<dbReference type="InterPro" id="IPR017972">
    <property type="entry name" value="Cyt_P450_CS"/>
</dbReference>
<reference evidence="8 9" key="1">
    <citation type="submission" date="2014-04" db="EMBL/GenBank/DDBJ databases">
        <title>Evolutionary Origins and Diversification of the Mycorrhizal Mutualists.</title>
        <authorList>
            <consortium name="DOE Joint Genome Institute"/>
            <consortium name="Mycorrhizal Genomics Consortium"/>
            <person name="Kohler A."/>
            <person name="Kuo A."/>
            <person name="Nagy L.G."/>
            <person name="Floudas D."/>
            <person name="Copeland A."/>
            <person name="Barry K.W."/>
            <person name="Cichocki N."/>
            <person name="Veneault-Fourrey C."/>
            <person name="LaButti K."/>
            <person name="Lindquist E.A."/>
            <person name="Lipzen A."/>
            <person name="Lundell T."/>
            <person name="Morin E."/>
            <person name="Murat C."/>
            <person name="Riley R."/>
            <person name="Ohm R."/>
            <person name="Sun H."/>
            <person name="Tunlid A."/>
            <person name="Henrissat B."/>
            <person name="Grigoriev I.V."/>
            <person name="Hibbett D.S."/>
            <person name="Martin F."/>
        </authorList>
    </citation>
    <scope>NUCLEOTIDE SEQUENCE [LARGE SCALE GENOMIC DNA]</scope>
    <source>
        <strain evidence="8 9">Koide BX008</strain>
    </source>
</reference>
<dbReference type="EMBL" id="KN818242">
    <property type="protein sequence ID" value="KIL65512.1"/>
    <property type="molecule type" value="Genomic_DNA"/>
</dbReference>
<evidence type="ECO:0000256" key="5">
    <source>
        <dbReference type="ARBA" id="ARBA00023004"/>
    </source>
</evidence>
<keyword evidence="4 7" id="KW-0560">Oxidoreductase</keyword>
<evidence type="ECO:0000313" key="9">
    <source>
        <dbReference type="Proteomes" id="UP000054549"/>
    </source>
</evidence>
<keyword evidence="6 7" id="KW-0349">Heme</keyword>
<keyword evidence="3 6" id="KW-0479">Metal-binding</keyword>
<dbReference type="CDD" id="cd11041">
    <property type="entry name" value="CYP503A1-like"/>
    <property type="match status" value="1"/>
</dbReference>
<dbReference type="InterPro" id="IPR002403">
    <property type="entry name" value="Cyt_P450_E_grp-IV"/>
</dbReference>
<feature type="binding site" description="axial binding residue" evidence="6">
    <location>
        <position position="270"/>
    </location>
    <ligand>
        <name>heme</name>
        <dbReference type="ChEBI" id="CHEBI:30413"/>
    </ligand>
    <ligandPart>
        <name>Fe</name>
        <dbReference type="ChEBI" id="CHEBI:18248"/>
    </ligandPart>
</feature>
<dbReference type="SUPFAM" id="SSF48264">
    <property type="entry name" value="Cytochrome P450"/>
    <property type="match status" value="1"/>
</dbReference>
<organism evidence="8 9">
    <name type="scientific">Amanita muscaria (strain Koide BX008)</name>
    <dbReference type="NCBI Taxonomy" id="946122"/>
    <lineage>
        <taxon>Eukaryota</taxon>
        <taxon>Fungi</taxon>
        <taxon>Dikarya</taxon>
        <taxon>Basidiomycota</taxon>
        <taxon>Agaricomycotina</taxon>
        <taxon>Agaricomycetes</taxon>
        <taxon>Agaricomycetidae</taxon>
        <taxon>Agaricales</taxon>
        <taxon>Pluteineae</taxon>
        <taxon>Amanitaceae</taxon>
        <taxon>Amanita</taxon>
    </lineage>
</organism>
<dbReference type="HOGENOM" id="CLU_022195_1_2_1"/>
<evidence type="ECO:0000313" key="8">
    <source>
        <dbReference type="EMBL" id="KIL65512.1"/>
    </source>
</evidence>
<dbReference type="Proteomes" id="UP000054549">
    <property type="component" value="Unassembled WGS sequence"/>
</dbReference>
<dbReference type="PRINTS" id="PR00465">
    <property type="entry name" value="EP450IV"/>
</dbReference>
<dbReference type="GO" id="GO:0020037">
    <property type="term" value="F:heme binding"/>
    <property type="evidence" value="ECO:0007669"/>
    <property type="project" value="InterPro"/>
</dbReference>
<gene>
    <name evidence="8" type="ORF">M378DRAFT_162144</name>
</gene>
<dbReference type="GO" id="GO:0016705">
    <property type="term" value="F:oxidoreductase activity, acting on paired donors, with incorporation or reduction of molecular oxygen"/>
    <property type="evidence" value="ECO:0007669"/>
    <property type="project" value="InterPro"/>
</dbReference>
<dbReference type="InterPro" id="IPR001128">
    <property type="entry name" value="Cyt_P450"/>
</dbReference>
<dbReference type="STRING" id="946122.A0A0C2WUU9"/>
<dbReference type="PANTHER" id="PTHR46206">
    <property type="entry name" value="CYTOCHROME P450"/>
    <property type="match status" value="1"/>
</dbReference>
<evidence type="ECO:0000256" key="3">
    <source>
        <dbReference type="ARBA" id="ARBA00022723"/>
    </source>
</evidence>
<keyword evidence="7" id="KW-0503">Monooxygenase</keyword>
<dbReference type="GO" id="GO:0005506">
    <property type="term" value="F:iron ion binding"/>
    <property type="evidence" value="ECO:0007669"/>
    <property type="project" value="InterPro"/>
</dbReference>
<dbReference type="Pfam" id="PF00067">
    <property type="entry name" value="p450"/>
    <property type="match status" value="1"/>
</dbReference>
<dbReference type="Gene3D" id="1.10.630.10">
    <property type="entry name" value="Cytochrome P450"/>
    <property type="match status" value="1"/>
</dbReference>
<dbReference type="PROSITE" id="PS00086">
    <property type="entry name" value="CYTOCHROME_P450"/>
    <property type="match status" value="1"/>
</dbReference>
<evidence type="ECO:0000256" key="2">
    <source>
        <dbReference type="ARBA" id="ARBA00010617"/>
    </source>
</evidence>
<comment type="similarity">
    <text evidence="2 7">Belongs to the cytochrome P450 family.</text>
</comment>
<protein>
    <recommendedName>
        <fullName evidence="10">Cytochrome P450</fullName>
    </recommendedName>
</protein>
<evidence type="ECO:0000256" key="4">
    <source>
        <dbReference type="ARBA" id="ARBA00023002"/>
    </source>
</evidence>
<sequence length="327" mass="37381">MDIVCRASNRMLVGLPLCRDPDWMDLNKRFTLDMVKASIVLTVIPAALRPAVAPFLRDVSKGIERGTKHIEPLIKERLENEAQHGKDWPGRPNDIISWLFDVTRERPRSTLRMVKAILMTNFAAIHTTTMTLTTLMYELTKHQEYIRPLREEIETIIAAEGWSKSSVRKMCKLDSFIKECLRLSDMGLLLMNRKALKDFTFRNGMTIPAGSIVSVPYLPVHTDTDNFTDPQTFDGFRFEKLRSQEGEELKHQLVTTGVDYVLFGHGRHGCPGRFFVVNEVKVLLAHVLLKYDVKMADGKDAPKCWQFGTVTGPNMLAKVMFRKRQEA</sequence>
<evidence type="ECO:0000256" key="6">
    <source>
        <dbReference type="PIRSR" id="PIRSR602403-1"/>
    </source>
</evidence>
<evidence type="ECO:0008006" key="10">
    <source>
        <dbReference type="Google" id="ProtNLM"/>
    </source>
</evidence>
<dbReference type="InParanoid" id="A0A0C2WUU9"/>
<dbReference type="GO" id="GO:0004497">
    <property type="term" value="F:monooxygenase activity"/>
    <property type="evidence" value="ECO:0007669"/>
    <property type="project" value="UniProtKB-KW"/>
</dbReference>
<keyword evidence="5 6" id="KW-0408">Iron</keyword>
<dbReference type="OrthoDB" id="1844152at2759"/>